<feature type="transmembrane region" description="Helical" evidence="8">
    <location>
        <begin position="365"/>
        <end position="391"/>
    </location>
</feature>
<dbReference type="Pfam" id="PF07690">
    <property type="entry name" value="MFS_1"/>
    <property type="match status" value="1"/>
</dbReference>
<feature type="compositionally biased region" description="Basic and acidic residues" evidence="7">
    <location>
        <begin position="516"/>
        <end position="531"/>
    </location>
</feature>
<keyword evidence="5 8" id="KW-1133">Transmembrane helix</keyword>
<dbReference type="SUPFAM" id="SSF103473">
    <property type="entry name" value="MFS general substrate transporter"/>
    <property type="match status" value="1"/>
</dbReference>
<feature type="transmembrane region" description="Helical" evidence="8">
    <location>
        <begin position="172"/>
        <end position="194"/>
    </location>
</feature>
<evidence type="ECO:0000256" key="7">
    <source>
        <dbReference type="SAM" id="MobiDB-lite"/>
    </source>
</evidence>
<evidence type="ECO:0000256" key="4">
    <source>
        <dbReference type="ARBA" id="ARBA00022692"/>
    </source>
</evidence>
<dbReference type="InterPro" id="IPR036259">
    <property type="entry name" value="MFS_trans_sf"/>
</dbReference>
<feature type="transmembrane region" description="Helical" evidence="8">
    <location>
        <begin position="111"/>
        <end position="133"/>
    </location>
</feature>
<dbReference type="CDD" id="cd17321">
    <property type="entry name" value="MFS_MMR_MDR_like"/>
    <property type="match status" value="1"/>
</dbReference>
<protein>
    <submittedName>
        <fullName evidence="10">MFS transporter</fullName>
    </submittedName>
</protein>
<keyword evidence="6 8" id="KW-0472">Membrane</keyword>
<evidence type="ECO:0000256" key="2">
    <source>
        <dbReference type="ARBA" id="ARBA00022448"/>
    </source>
</evidence>
<keyword evidence="4 8" id="KW-0812">Transmembrane</keyword>
<evidence type="ECO:0000256" key="6">
    <source>
        <dbReference type="ARBA" id="ARBA00023136"/>
    </source>
</evidence>
<dbReference type="InterPro" id="IPR011701">
    <property type="entry name" value="MFS"/>
</dbReference>
<evidence type="ECO:0000256" key="5">
    <source>
        <dbReference type="ARBA" id="ARBA00022989"/>
    </source>
</evidence>
<dbReference type="EMBL" id="JBHTGP010000003">
    <property type="protein sequence ID" value="MFD0683438.1"/>
    <property type="molecule type" value="Genomic_DNA"/>
</dbReference>
<evidence type="ECO:0000313" key="11">
    <source>
        <dbReference type="Proteomes" id="UP001597063"/>
    </source>
</evidence>
<feature type="transmembrane region" description="Helical" evidence="8">
    <location>
        <begin position="21"/>
        <end position="42"/>
    </location>
</feature>
<feature type="transmembrane region" description="Helical" evidence="8">
    <location>
        <begin position="312"/>
        <end position="332"/>
    </location>
</feature>
<feature type="domain" description="Major facilitator superfamily (MFS) profile" evidence="9">
    <location>
        <begin position="20"/>
        <end position="502"/>
    </location>
</feature>
<keyword evidence="2" id="KW-0813">Transport</keyword>
<evidence type="ECO:0000256" key="3">
    <source>
        <dbReference type="ARBA" id="ARBA00022475"/>
    </source>
</evidence>
<feature type="transmembrane region" description="Helical" evidence="8">
    <location>
        <begin position="206"/>
        <end position="225"/>
    </location>
</feature>
<evidence type="ECO:0000256" key="1">
    <source>
        <dbReference type="ARBA" id="ARBA00004651"/>
    </source>
</evidence>
<name>A0ABW2XDV9_9ACTN</name>
<feature type="transmembrane region" description="Helical" evidence="8">
    <location>
        <begin position="86"/>
        <end position="105"/>
    </location>
</feature>
<evidence type="ECO:0000259" key="9">
    <source>
        <dbReference type="PROSITE" id="PS50850"/>
    </source>
</evidence>
<feature type="transmembrane region" description="Helical" evidence="8">
    <location>
        <begin position="476"/>
        <end position="496"/>
    </location>
</feature>
<dbReference type="PROSITE" id="PS50850">
    <property type="entry name" value="MFS"/>
    <property type="match status" value="1"/>
</dbReference>
<evidence type="ECO:0000313" key="10">
    <source>
        <dbReference type="EMBL" id="MFD0683438.1"/>
    </source>
</evidence>
<comment type="caution">
    <text evidence="10">The sequence shown here is derived from an EMBL/GenBank/DDBJ whole genome shotgun (WGS) entry which is preliminary data.</text>
</comment>
<dbReference type="InterPro" id="IPR020846">
    <property type="entry name" value="MFS_dom"/>
</dbReference>
<keyword evidence="3" id="KW-1003">Cell membrane</keyword>
<gene>
    <name evidence="10" type="ORF">ACFQZM_02920</name>
</gene>
<reference evidence="11" key="1">
    <citation type="journal article" date="2019" name="Int. J. Syst. Evol. Microbiol.">
        <title>The Global Catalogue of Microorganisms (GCM) 10K type strain sequencing project: providing services to taxonomists for standard genome sequencing and annotation.</title>
        <authorList>
            <consortium name="The Broad Institute Genomics Platform"/>
            <consortium name="The Broad Institute Genome Sequencing Center for Infectious Disease"/>
            <person name="Wu L."/>
            <person name="Ma J."/>
        </authorList>
    </citation>
    <scope>NUCLEOTIDE SEQUENCE [LARGE SCALE GENOMIC DNA]</scope>
    <source>
        <strain evidence="11">JCM 9371</strain>
    </source>
</reference>
<feature type="transmembrane region" description="Helical" evidence="8">
    <location>
        <begin position="237"/>
        <end position="254"/>
    </location>
</feature>
<organism evidence="10 11">
    <name type="scientific">Actinomadura fibrosa</name>
    <dbReference type="NCBI Taxonomy" id="111802"/>
    <lineage>
        <taxon>Bacteria</taxon>
        <taxon>Bacillati</taxon>
        <taxon>Actinomycetota</taxon>
        <taxon>Actinomycetes</taxon>
        <taxon>Streptosporangiales</taxon>
        <taxon>Thermomonosporaceae</taxon>
        <taxon>Actinomadura</taxon>
    </lineage>
</organism>
<dbReference type="RefSeq" id="WP_242619314.1">
    <property type="nucleotide sequence ID" value="NZ_CAACUY010000063.1"/>
</dbReference>
<feature type="transmembrane region" description="Helical" evidence="8">
    <location>
        <begin position="145"/>
        <end position="166"/>
    </location>
</feature>
<comment type="subcellular location">
    <subcellularLocation>
        <location evidence="1">Cell membrane</location>
        <topology evidence="1">Multi-pass membrane protein</topology>
    </subcellularLocation>
</comment>
<feature type="transmembrane region" description="Helical" evidence="8">
    <location>
        <begin position="62"/>
        <end position="79"/>
    </location>
</feature>
<feature type="transmembrane region" description="Helical" evidence="8">
    <location>
        <begin position="411"/>
        <end position="429"/>
    </location>
</feature>
<dbReference type="Gene3D" id="1.20.1250.20">
    <property type="entry name" value="MFS general substrate transporter like domains"/>
    <property type="match status" value="1"/>
</dbReference>
<dbReference type="Proteomes" id="UP001597063">
    <property type="component" value="Unassembled WGS sequence"/>
</dbReference>
<dbReference type="PANTHER" id="PTHR42718">
    <property type="entry name" value="MAJOR FACILITATOR SUPERFAMILY MULTIDRUG TRANSPORTER MFSC"/>
    <property type="match status" value="1"/>
</dbReference>
<evidence type="ECO:0000256" key="8">
    <source>
        <dbReference type="SAM" id="Phobius"/>
    </source>
</evidence>
<keyword evidence="11" id="KW-1185">Reference proteome</keyword>
<feature type="transmembrane region" description="Helical" evidence="8">
    <location>
        <begin position="275"/>
        <end position="300"/>
    </location>
</feature>
<feature type="transmembrane region" description="Helical" evidence="8">
    <location>
        <begin position="339"/>
        <end position="359"/>
    </location>
</feature>
<feature type="region of interest" description="Disordered" evidence="7">
    <location>
        <begin position="500"/>
        <end position="531"/>
    </location>
</feature>
<sequence>MRHEDQGAPGALAGPREWLGLAVLVLPTLLVAMDLTALLLALPRLSADLGATGTEQLWISDGYGFLVAGFVVTMGTLGDRIGRRRLLLAGAAAFAVLSAVAAYSTSPEMLIAVRALLGIAGATLMPSTLALITNMFRDDAQRGRAIAIWATCQFAGGALGPVLAGVLLQRFWWGSVFLVAVPAMAVLLLAGRILLPEFRTAAPGRLDPLSVGLSLAAVLPVVYGLKQLAAGGAHGPAVPLAAIAVGAAAGAVFVRRQLALDTPLLDLRLLRDRPVSAVLVALVFAGVAMAGTGLMVTQYLQSVLGYSPLESALWFAPMGLGVAVGTMTAPALAKRMRPAAAIAAGLALSAAGSVLLTQVDGTGGLPLVLAGITVLALGTGPLFALGTGLVVGSVPPGRAGAAASMSETGNYFGGSLGLALLGVVGAALYRDRMAHVDAPAAARQTLAGAGAAARDLPHAQAAELIRTANDAFTSGLNVTGAIAAALFGGLAVLVMAMRPAPATPTSGGGKPPARGRRPEPADGDRGRVVVP</sequence>
<proteinExistence type="predicted"/>
<accession>A0ABW2XDV9</accession>
<dbReference type="PANTHER" id="PTHR42718:SF47">
    <property type="entry name" value="METHYL VIOLOGEN RESISTANCE PROTEIN SMVA"/>
    <property type="match status" value="1"/>
</dbReference>